<dbReference type="GO" id="GO:0005506">
    <property type="term" value="F:iron ion binding"/>
    <property type="evidence" value="ECO:0007669"/>
    <property type="project" value="InterPro"/>
</dbReference>
<dbReference type="EMBL" id="JAEUGD010000066">
    <property type="protein sequence ID" value="MBL6449211.1"/>
    <property type="molecule type" value="Genomic_DNA"/>
</dbReference>
<keyword evidence="5 7" id="KW-0408">Iron</keyword>
<proteinExistence type="inferred from homology"/>
<dbReference type="CDD" id="cd20625">
    <property type="entry name" value="CYP164-like"/>
    <property type="match status" value="1"/>
</dbReference>
<evidence type="ECO:0000313" key="9">
    <source>
        <dbReference type="Proteomes" id="UP000614216"/>
    </source>
</evidence>
<dbReference type="InterPro" id="IPR017972">
    <property type="entry name" value="Cyt_P450_CS"/>
</dbReference>
<dbReference type="RefSeq" id="WP_202858745.1">
    <property type="nucleotide sequence ID" value="NZ_JAEUGD010000066.1"/>
</dbReference>
<comment type="caution">
    <text evidence="8">The sequence shown here is derived from an EMBL/GenBank/DDBJ whole genome shotgun (WGS) entry which is preliminary data.</text>
</comment>
<dbReference type="PRINTS" id="PR00359">
    <property type="entry name" value="BP450"/>
</dbReference>
<dbReference type="InterPro" id="IPR002397">
    <property type="entry name" value="Cyt_P450_B"/>
</dbReference>
<dbReference type="Gene3D" id="1.10.630.10">
    <property type="entry name" value="Cytochrome P450"/>
    <property type="match status" value="1"/>
</dbReference>
<name>A0A937G2T9_9BACT</name>
<sequence>MNLWVPLDQDNVRDPFPMYARLRQESPIYKAQTGEWIISCYENVKYILKDQRFRSGNKLEWINRGITYFKSRDRDLSAIATAINSFLLLINPPEHTQIRKFVSSVWDDKVVDQLILENIDILLATRRRGSTLDIVDDLAKPLPNMTICKIMGITNDDYEKLSTLSNNLVKVLNLYNSFKDLVNIDSASKNLISLFNKLLKSKQQTPGNDLISKLIVANEQESEPLSDEALISVFIFLFIAGQETTIGLISTGLMHLSKNPDQLGRLIAQPELMPNAIDELLRYDGPVHLLGRIATEDVELIGKQIKKGDTVTLCLASANRDGNYFEQPDTLDLTRTPNRHIAFGSGIHFCLGDWLAKRQGALAIGKFLEMFPDYRINTTNPIWNNNLSVRTLKSLPCHI</sequence>
<dbReference type="Pfam" id="PF00067">
    <property type="entry name" value="p450"/>
    <property type="match status" value="1"/>
</dbReference>
<keyword evidence="3 7" id="KW-0479">Metal-binding</keyword>
<comment type="similarity">
    <text evidence="1 7">Belongs to the cytochrome P450 family.</text>
</comment>
<keyword evidence="6 7" id="KW-0503">Monooxygenase</keyword>
<evidence type="ECO:0000256" key="3">
    <source>
        <dbReference type="ARBA" id="ARBA00022723"/>
    </source>
</evidence>
<protein>
    <submittedName>
        <fullName evidence="8">Cytochrome P450</fullName>
    </submittedName>
</protein>
<accession>A0A937G2T9</accession>
<evidence type="ECO:0000256" key="1">
    <source>
        <dbReference type="ARBA" id="ARBA00010617"/>
    </source>
</evidence>
<evidence type="ECO:0000256" key="7">
    <source>
        <dbReference type="RuleBase" id="RU000461"/>
    </source>
</evidence>
<keyword evidence="2 7" id="KW-0349">Heme</keyword>
<organism evidence="8 9">
    <name type="scientific">Fulvivirga marina</name>
    <dbReference type="NCBI Taxonomy" id="2494733"/>
    <lineage>
        <taxon>Bacteria</taxon>
        <taxon>Pseudomonadati</taxon>
        <taxon>Bacteroidota</taxon>
        <taxon>Cytophagia</taxon>
        <taxon>Cytophagales</taxon>
        <taxon>Fulvivirgaceae</taxon>
        <taxon>Fulvivirga</taxon>
    </lineage>
</organism>
<dbReference type="GO" id="GO:0004497">
    <property type="term" value="F:monooxygenase activity"/>
    <property type="evidence" value="ECO:0007669"/>
    <property type="project" value="UniProtKB-KW"/>
</dbReference>
<dbReference type="Proteomes" id="UP000614216">
    <property type="component" value="Unassembled WGS sequence"/>
</dbReference>
<dbReference type="AlphaFoldDB" id="A0A937G2T9"/>
<dbReference type="PANTHER" id="PTHR46696:SF1">
    <property type="entry name" value="CYTOCHROME P450 YJIB-RELATED"/>
    <property type="match status" value="1"/>
</dbReference>
<dbReference type="GO" id="GO:0016705">
    <property type="term" value="F:oxidoreductase activity, acting on paired donors, with incorporation or reduction of molecular oxygen"/>
    <property type="evidence" value="ECO:0007669"/>
    <property type="project" value="InterPro"/>
</dbReference>
<evidence type="ECO:0000256" key="4">
    <source>
        <dbReference type="ARBA" id="ARBA00023002"/>
    </source>
</evidence>
<dbReference type="SUPFAM" id="SSF48264">
    <property type="entry name" value="Cytochrome P450"/>
    <property type="match status" value="1"/>
</dbReference>
<keyword evidence="4 7" id="KW-0560">Oxidoreductase</keyword>
<dbReference type="InterPro" id="IPR036396">
    <property type="entry name" value="Cyt_P450_sf"/>
</dbReference>
<keyword evidence="9" id="KW-1185">Reference proteome</keyword>
<dbReference type="PROSITE" id="PS00086">
    <property type="entry name" value="CYTOCHROME_P450"/>
    <property type="match status" value="1"/>
</dbReference>
<evidence type="ECO:0000313" key="8">
    <source>
        <dbReference type="EMBL" id="MBL6449211.1"/>
    </source>
</evidence>
<dbReference type="GO" id="GO:0020037">
    <property type="term" value="F:heme binding"/>
    <property type="evidence" value="ECO:0007669"/>
    <property type="project" value="InterPro"/>
</dbReference>
<reference evidence="8" key="1">
    <citation type="submission" date="2021-01" db="EMBL/GenBank/DDBJ databases">
        <title>Fulvivirga kasyanovii gen. nov., sp nov., a novel member of the phylum Bacteroidetes isolated from seawater in a mussel farm.</title>
        <authorList>
            <person name="Zhao L.-H."/>
            <person name="Wang Z.-J."/>
        </authorList>
    </citation>
    <scope>NUCLEOTIDE SEQUENCE</scope>
    <source>
        <strain evidence="8">29W222</strain>
    </source>
</reference>
<dbReference type="InterPro" id="IPR001128">
    <property type="entry name" value="Cyt_P450"/>
</dbReference>
<evidence type="ECO:0000256" key="6">
    <source>
        <dbReference type="ARBA" id="ARBA00023033"/>
    </source>
</evidence>
<evidence type="ECO:0000256" key="2">
    <source>
        <dbReference type="ARBA" id="ARBA00022617"/>
    </source>
</evidence>
<dbReference type="FunFam" id="1.10.630.10:FF:000018">
    <property type="entry name" value="Cytochrome P450 monooxygenase"/>
    <property type="match status" value="1"/>
</dbReference>
<evidence type="ECO:0000256" key="5">
    <source>
        <dbReference type="ARBA" id="ARBA00023004"/>
    </source>
</evidence>
<dbReference type="PANTHER" id="PTHR46696">
    <property type="entry name" value="P450, PUTATIVE (EUROFUNG)-RELATED"/>
    <property type="match status" value="1"/>
</dbReference>
<gene>
    <name evidence="8" type="ORF">JMN32_23075</name>
</gene>